<dbReference type="Proteomes" id="UP000618926">
    <property type="component" value="Unassembled WGS sequence"/>
</dbReference>
<feature type="compositionally biased region" description="Basic and acidic residues" evidence="1">
    <location>
        <begin position="64"/>
        <end position="96"/>
    </location>
</feature>
<gene>
    <name evidence="2" type="ORF">IIE05_13340</name>
</gene>
<accession>A0ABR9NXH8</accession>
<evidence type="ECO:0000313" key="2">
    <source>
        <dbReference type="EMBL" id="MBE2888948.1"/>
    </source>
</evidence>
<reference evidence="2 3" key="1">
    <citation type="submission" date="2020-10" db="EMBL/GenBank/DDBJ databases">
        <title>Investigation of anaerobic biodegradation of phenanthrene by a sulfate-dependent Geobacter anodireducens strain PheS2.</title>
        <authorList>
            <person name="Zhang Z."/>
        </authorList>
    </citation>
    <scope>NUCLEOTIDE SEQUENCE [LARGE SCALE GENOMIC DNA]</scope>
    <source>
        <strain evidence="2 3">PheS2</strain>
    </source>
</reference>
<evidence type="ECO:0000313" key="3">
    <source>
        <dbReference type="Proteomes" id="UP000618926"/>
    </source>
</evidence>
<protein>
    <submittedName>
        <fullName evidence="2">Uncharacterized protein</fullName>
    </submittedName>
</protein>
<keyword evidence="3" id="KW-1185">Reference proteome</keyword>
<comment type="caution">
    <text evidence="2">The sequence shown here is derived from an EMBL/GenBank/DDBJ whole genome shotgun (WGS) entry which is preliminary data.</text>
</comment>
<feature type="region of interest" description="Disordered" evidence="1">
    <location>
        <begin position="64"/>
        <end position="103"/>
    </location>
</feature>
<sequence>MKYVYYTDGPDTITAGIAGAFARGRAKPVSTRVADLLLARPEFREAGPDTPRDDTQDIAALEAAAREADAADEKAARERTAADKASAKKAGTKEVTDGTSIGR</sequence>
<name>A0ABR9NXH8_9BACT</name>
<dbReference type="EMBL" id="JADBFD010000019">
    <property type="protein sequence ID" value="MBE2888948.1"/>
    <property type="molecule type" value="Genomic_DNA"/>
</dbReference>
<dbReference type="RefSeq" id="WP_192905767.1">
    <property type="nucleotide sequence ID" value="NZ_JADBFD010000019.1"/>
</dbReference>
<proteinExistence type="predicted"/>
<organism evidence="2 3">
    <name type="scientific">Geobacter anodireducens</name>
    <dbReference type="NCBI Taxonomy" id="1340425"/>
    <lineage>
        <taxon>Bacteria</taxon>
        <taxon>Pseudomonadati</taxon>
        <taxon>Thermodesulfobacteriota</taxon>
        <taxon>Desulfuromonadia</taxon>
        <taxon>Geobacterales</taxon>
        <taxon>Geobacteraceae</taxon>
        <taxon>Geobacter</taxon>
    </lineage>
</organism>
<evidence type="ECO:0000256" key="1">
    <source>
        <dbReference type="SAM" id="MobiDB-lite"/>
    </source>
</evidence>